<evidence type="ECO:0000313" key="1">
    <source>
        <dbReference type="EMBL" id="GHI41093.1"/>
    </source>
</evidence>
<comment type="caution">
    <text evidence="1">The sequence shown here is derived from an EMBL/GenBank/DDBJ whole genome shotgun (WGS) entry which is preliminary data.</text>
</comment>
<gene>
    <name evidence="1" type="ORF">Sviol_55010</name>
</gene>
<dbReference type="Proteomes" id="UP001050808">
    <property type="component" value="Unassembled WGS sequence"/>
</dbReference>
<dbReference type="EMBL" id="BNDY01000017">
    <property type="protein sequence ID" value="GHI41093.1"/>
    <property type="molecule type" value="Genomic_DNA"/>
</dbReference>
<organism evidence="1 2">
    <name type="scientific">Streptomyces violascens</name>
    <dbReference type="NCBI Taxonomy" id="67381"/>
    <lineage>
        <taxon>Bacteria</taxon>
        <taxon>Bacillati</taxon>
        <taxon>Actinomycetota</taxon>
        <taxon>Actinomycetes</taxon>
        <taxon>Kitasatosporales</taxon>
        <taxon>Streptomycetaceae</taxon>
        <taxon>Streptomyces</taxon>
    </lineage>
</organism>
<proteinExistence type="predicted"/>
<evidence type="ECO:0000313" key="2">
    <source>
        <dbReference type="Proteomes" id="UP001050808"/>
    </source>
</evidence>
<protein>
    <submittedName>
        <fullName evidence="1">Uncharacterized protein</fullName>
    </submittedName>
</protein>
<sequence>MFDTKTPVTPSAALPRGALRPLGVVTSHATDPFTGEKLNMVLWDGMHKSIPYHDDELTIANRRYKH</sequence>
<reference evidence="1" key="1">
    <citation type="submission" date="2024-05" db="EMBL/GenBank/DDBJ databases">
        <title>Whole genome shotgun sequence of Streptomyces violascens NBRC 12920.</title>
        <authorList>
            <person name="Komaki H."/>
            <person name="Tamura T."/>
        </authorList>
    </citation>
    <scope>NUCLEOTIDE SEQUENCE</scope>
    <source>
        <strain evidence="1">NBRC 12920</strain>
    </source>
</reference>
<dbReference type="RefSeq" id="WP_226599524.1">
    <property type="nucleotide sequence ID" value="NZ_BNDY01000017.1"/>
</dbReference>
<accession>A0ABQ3QUY0</accession>
<name>A0ABQ3QUY0_9ACTN</name>
<keyword evidence="2" id="KW-1185">Reference proteome</keyword>